<feature type="transmembrane region" description="Helical" evidence="1">
    <location>
        <begin position="255"/>
        <end position="278"/>
    </location>
</feature>
<name>A0A9P6JM31_9AGAR</name>
<gene>
    <name evidence="2" type="ORF">CPB83DRAFT_517449</name>
</gene>
<dbReference type="Proteomes" id="UP000807306">
    <property type="component" value="Unassembled WGS sequence"/>
</dbReference>
<comment type="caution">
    <text evidence="2">The sequence shown here is derived from an EMBL/GenBank/DDBJ whole genome shotgun (WGS) entry which is preliminary data.</text>
</comment>
<feature type="transmembrane region" description="Helical" evidence="1">
    <location>
        <begin position="180"/>
        <end position="205"/>
    </location>
</feature>
<feature type="transmembrane region" description="Helical" evidence="1">
    <location>
        <begin position="99"/>
        <end position="119"/>
    </location>
</feature>
<proteinExistence type="predicted"/>
<reference evidence="2" key="1">
    <citation type="submission" date="2020-11" db="EMBL/GenBank/DDBJ databases">
        <authorList>
            <consortium name="DOE Joint Genome Institute"/>
            <person name="Ahrendt S."/>
            <person name="Riley R."/>
            <person name="Andreopoulos W."/>
            <person name="Labutti K."/>
            <person name="Pangilinan J."/>
            <person name="Ruiz-Duenas F.J."/>
            <person name="Barrasa J.M."/>
            <person name="Sanchez-Garcia M."/>
            <person name="Camarero S."/>
            <person name="Miyauchi S."/>
            <person name="Serrano A."/>
            <person name="Linde D."/>
            <person name="Babiker R."/>
            <person name="Drula E."/>
            <person name="Ayuso-Fernandez I."/>
            <person name="Pacheco R."/>
            <person name="Padilla G."/>
            <person name="Ferreira P."/>
            <person name="Barriuso J."/>
            <person name="Kellner H."/>
            <person name="Castanera R."/>
            <person name="Alfaro M."/>
            <person name="Ramirez L."/>
            <person name="Pisabarro A.G."/>
            <person name="Kuo A."/>
            <person name="Tritt A."/>
            <person name="Lipzen A."/>
            <person name="He G."/>
            <person name="Yan M."/>
            <person name="Ng V."/>
            <person name="Cullen D."/>
            <person name="Martin F."/>
            <person name="Rosso M.-N."/>
            <person name="Henrissat B."/>
            <person name="Hibbett D."/>
            <person name="Martinez A.T."/>
            <person name="Grigoriev I.V."/>
        </authorList>
    </citation>
    <scope>NUCLEOTIDE SEQUENCE</scope>
    <source>
        <strain evidence="2">CBS 506.95</strain>
    </source>
</reference>
<keyword evidence="1" id="KW-1133">Transmembrane helix</keyword>
<keyword evidence="1" id="KW-0472">Membrane</keyword>
<organism evidence="2 3">
    <name type="scientific">Crepidotus variabilis</name>
    <dbReference type="NCBI Taxonomy" id="179855"/>
    <lineage>
        <taxon>Eukaryota</taxon>
        <taxon>Fungi</taxon>
        <taxon>Dikarya</taxon>
        <taxon>Basidiomycota</taxon>
        <taxon>Agaricomycotina</taxon>
        <taxon>Agaricomycetes</taxon>
        <taxon>Agaricomycetidae</taxon>
        <taxon>Agaricales</taxon>
        <taxon>Agaricineae</taxon>
        <taxon>Crepidotaceae</taxon>
        <taxon>Crepidotus</taxon>
    </lineage>
</organism>
<evidence type="ECO:0000313" key="3">
    <source>
        <dbReference type="Proteomes" id="UP000807306"/>
    </source>
</evidence>
<dbReference type="EMBL" id="MU157880">
    <property type="protein sequence ID" value="KAF9525736.1"/>
    <property type="molecule type" value="Genomic_DNA"/>
</dbReference>
<evidence type="ECO:0000313" key="2">
    <source>
        <dbReference type="EMBL" id="KAF9525736.1"/>
    </source>
</evidence>
<keyword evidence="1" id="KW-0812">Transmembrane</keyword>
<dbReference type="AlphaFoldDB" id="A0A9P6JM31"/>
<accession>A0A9P6JM31</accession>
<protein>
    <submittedName>
        <fullName evidence="2">Uncharacterized protein</fullName>
    </submittedName>
</protein>
<sequence>MSNDDTSGLTPFLNPTTPLAFMSKKDGDLLTLSRHFAFGSLSILCWDVMDSMVLDYGLFFVQKPSWTSIIFVISRLSALGFLGLSALNLTTAPLDCAVVVHSMNVAAIVSRACTGFLFYTRVKSLYSSKRLVLGLLAAALLASIAGATFGLWTLTGIRVGVPTGAPVSKYRGVCVSHTTIPYWSISLTPVTEAIFDIFVCIAITYKIQQYQESDDTSRCQTRGWERSNNWRNWVYRSKGRPLSRLADRFMRDSQIYVILALCIKIPEICLVLVAPLFFRSTSGISLMFAFPDVALTNILTTKIYRNMKLGRRGLTLSPFNANTTLDPTFIGLSVQNTSRIKFVKRPLALEVFTPSAREP</sequence>
<evidence type="ECO:0000256" key="1">
    <source>
        <dbReference type="SAM" id="Phobius"/>
    </source>
</evidence>
<dbReference type="OrthoDB" id="3038990at2759"/>
<keyword evidence="3" id="KW-1185">Reference proteome</keyword>
<feature type="transmembrane region" description="Helical" evidence="1">
    <location>
        <begin position="66"/>
        <end position="87"/>
    </location>
</feature>
<feature type="transmembrane region" description="Helical" evidence="1">
    <location>
        <begin position="131"/>
        <end position="152"/>
    </location>
</feature>